<evidence type="ECO:0000313" key="1">
    <source>
        <dbReference type="EMBL" id="KAJ0090014.1"/>
    </source>
</evidence>
<comment type="caution">
    <text evidence="1">The sequence shown here is derived from an EMBL/GenBank/DDBJ whole genome shotgun (WGS) entry which is preliminary data.</text>
</comment>
<accession>A0ACC1ATR8</accession>
<keyword evidence="2" id="KW-1185">Reference proteome</keyword>
<reference evidence="2" key="1">
    <citation type="journal article" date="2023" name="G3 (Bethesda)">
        <title>Genome assembly and association tests identify interacting loci associated with vigor, precocity, and sex in interspecific pistachio rootstocks.</title>
        <authorList>
            <person name="Palmer W."/>
            <person name="Jacygrad E."/>
            <person name="Sagayaradj S."/>
            <person name="Cavanaugh K."/>
            <person name="Han R."/>
            <person name="Bertier L."/>
            <person name="Beede B."/>
            <person name="Kafkas S."/>
            <person name="Golino D."/>
            <person name="Preece J."/>
            <person name="Michelmore R."/>
        </authorList>
    </citation>
    <scope>NUCLEOTIDE SEQUENCE [LARGE SCALE GENOMIC DNA]</scope>
</reference>
<dbReference type="EMBL" id="CM047904">
    <property type="protein sequence ID" value="KAJ0090014.1"/>
    <property type="molecule type" value="Genomic_DNA"/>
</dbReference>
<evidence type="ECO:0000313" key="2">
    <source>
        <dbReference type="Proteomes" id="UP001164250"/>
    </source>
</evidence>
<proteinExistence type="predicted"/>
<gene>
    <name evidence="1" type="ORF">Patl1_14013</name>
</gene>
<protein>
    <submittedName>
        <fullName evidence="1">Uncharacterized protein</fullName>
    </submittedName>
</protein>
<organism evidence="1 2">
    <name type="scientific">Pistacia atlantica</name>
    <dbReference type="NCBI Taxonomy" id="434234"/>
    <lineage>
        <taxon>Eukaryota</taxon>
        <taxon>Viridiplantae</taxon>
        <taxon>Streptophyta</taxon>
        <taxon>Embryophyta</taxon>
        <taxon>Tracheophyta</taxon>
        <taxon>Spermatophyta</taxon>
        <taxon>Magnoliopsida</taxon>
        <taxon>eudicotyledons</taxon>
        <taxon>Gunneridae</taxon>
        <taxon>Pentapetalae</taxon>
        <taxon>rosids</taxon>
        <taxon>malvids</taxon>
        <taxon>Sapindales</taxon>
        <taxon>Anacardiaceae</taxon>
        <taxon>Pistacia</taxon>
    </lineage>
</organism>
<name>A0ACC1ATR8_9ROSI</name>
<sequence length="227" mass="24951">MTIKNFVILDNEKVIIGLVVATLALTVVEVGPASAAELPLLASSLQLNEPSNALSLPTWAVHVSVLLNESRITAMALVWQYGEKSGYEAWKGLSWGMVPLLGGAFRICAWHFFYNSKSLECLKPGFEQIRSPWVRNGPQAWLTNSSFVLNKLLPSQSIVYLLAGLEISNLYVLTLHLSIGGSSSCTYSDRHTHNEEKGNGMLEMSLIDDKADFRGAKISKLEIDMVP</sequence>
<dbReference type="Proteomes" id="UP001164250">
    <property type="component" value="Chromosome 8"/>
</dbReference>